<gene>
    <name evidence="1" type="ORF">RFI_18713</name>
</gene>
<dbReference type="AlphaFoldDB" id="X6MX16"/>
<evidence type="ECO:0000313" key="2">
    <source>
        <dbReference type="Proteomes" id="UP000023152"/>
    </source>
</evidence>
<comment type="caution">
    <text evidence="1">The sequence shown here is derived from an EMBL/GenBank/DDBJ whole genome shotgun (WGS) entry which is preliminary data.</text>
</comment>
<name>X6MX16_RETFI</name>
<accession>X6MX16</accession>
<dbReference type="Proteomes" id="UP000023152">
    <property type="component" value="Unassembled WGS sequence"/>
</dbReference>
<dbReference type="EMBL" id="ASPP01014740">
    <property type="protein sequence ID" value="ETO18553.1"/>
    <property type="molecule type" value="Genomic_DNA"/>
</dbReference>
<sequence>CFRRQKHIKRRDFILEMLSYALYHFILRYPLTFAMFPLYRLALFIQDNVITNVGTTRRSIRRQIINDLNERNPAVAVDKTHFEREWMASEYSRAIRNVLPKSADVQGLLNKRKQHLIWSLVRQSKVK</sequence>
<feature type="non-terminal residue" evidence="1">
    <location>
        <position position="1"/>
    </location>
</feature>
<organism evidence="1 2">
    <name type="scientific">Reticulomyxa filosa</name>
    <dbReference type="NCBI Taxonomy" id="46433"/>
    <lineage>
        <taxon>Eukaryota</taxon>
        <taxon>Sar</taxon>
        <taxon>Rhizaria</taxon>
        <taxon>Retaria</taxon>
        <taxon>Foraminifera</taxon>
        <taxon>Monothalamids</taxon>
        <taxon>Reticulomyxidae</taxon>
        <taxon>Reticulomyxa</taxon>
    </lineage>
</organism>
<proteinExistence type="predicted"/>
<evidence type="ECO:0000313" key="1">
    <source>
        <dbReference type="EMBL" id="ETO18553.1"/>
    </source>
</evidence>
<reference evidence="1 2" key="1">
    <citation type="journal article" date="2013" name="Curr. Biol.">
        <title>The Genome of the Foraminiferan Reticulomyxa filosa.</title>
        <authorList>
            <person name="Glockner G."/>
            <person name="Hulsmann N."/>
            <person name="Schleicher M."/>
            <person name="Noegel A.A."/>
            <person name="Eichinger L."/>
            <person name="Gallinger C."/>
            <person name="Pawlowski J."/>
            <person name="Sierra R."/>
            <person name="Euteneuer U."/>
            <person name="Pillet L."/>
            <person name="Moustafa A."/>
            <person name="Platzer M."/>
            <person name="Groth M."/>
            <person name="Szafranski K."/>
            <person name="Schliwa M."/>
        </authorList>
    </citation>
    <scope>NUCLEOTIDE SEQUENCE [LARGE SCALE GENOMIC DNA]</scope>
</reference>
<keyword evidence="2" id="KW-1185">Reference proteome</keyword>
<protein>
    <submittedName>
        <fullName evidence="1">Uncharacterized protein</fullName>
    </submittedName>
</protein>